<gene>
    <name evidence="1" type="ORF">N7515_003935</name>
</gene>
<dbReference type="GeneID" id="81403849"/>
<reference evidence="1" key="1">
    <citation type="submission" date="2022-11" db="EMBL/GenBank/DDBJ databases">
        <authorList>
            <person name="Petersen C."/>
        </authorList>
    </citation>
    <scope>NUCLEOTIDE SEQUENCE</scope>
    <source>
        <strain evidence="1">IBT 22155</strain>
    </source>
</reference>
<proteinExistence type="predicted"/>
<protein>
    <submittedName>
        <fullName evidence="1">Uncharacterized protein</fullName>
    </submittedName>
</protein>
<evidence type="ECO:0000313" key="2">
    <source>
        <dbReference type="Proteomes" id="UP001149079"/>
    </source>
</evidence>
<reference evidence="1" key="2">
    <citation type="journal article" date="2023" name="IMA Fungus">
        <title>Comparative genomic study of the Penicillium genus elucidates a diverse pangenome and 15 lateral gene transfer events.</title>
        <authorList>
            <person name="Petersen C."/>
            <person name="Sorensen T."/>
            <person name="Nielsen M.R."/>
            <person name="Sondergaard T.E."/>
            <person name="Sorensen J.L."/>
            <person name="Fitzpatrick D.A."/>
            <person name="Frisvad J.C."/>
            <person name="Nielsen K.L."/>
        </authorList>
    </citation>
    <scope>NUCLEOTIDE SEQUENCE</scope>
    <source>
        <strain evidence="1">IBT 22155</strain>
    </source>
</reference>
<dbReference type="EMBL" id="JAPQKL010000003">
    <property type="protein sequence ID" value="KAJ5139087.1"/>
    <property type="molecule type" value="Genomic_DNA"/>
</dbReference>
<organism evidence="1 2">
    <name type="scientific">Penicillium bovifimosum</name>
    <dbReference type="NCBI Taxonomy" id="126998"/>
    <lineage>
        <taxon>Eukaryota</taxon>
        <taxon>Fungi</taxon>
        <taxon>Dikarya</taxon>
        <taxon>Ascomycota</taxon>
        <taxon>Pezizomycotina</taxon>
        <taxon>Eurotiomycetes</taxon>
        <taxon>Eurotiomycetidae</taxon>
        <taxon>Eurotiales</taxon>
        <taxon>Aspergillaceae</taxon>
        <taxon>Penicillium</taxon>
    </lineage>
</organism>
<evidence type="ECO:0000313" key="1">
    <source>
        <dbReference type="EMBL" id="KAJ5139087.1"/>
    </source>
</evidence>
<dbReference type="RefSeq" id="XP_056523736.1">
    <property type="nucleotide sequence ID" value="XM_056664679.1"/>
</dbReference>
<dbReference type="Proteomes" id="UP001149079">
    <property type="component" value="Unassembled WGS sequence"/>
</dbReference>
<name>A0A9W9H5L3_9EURO</name>
<accession>A0A9W9H5L3</accession>
<sequence>MSTGSTIVPRTRDEVPDVFLAKASNAVAAGSDMMFNRSIYARWAKPRRNVQPNSTPSACTDRKAWKQGTAFRPAVSVRHVGQQAVEV</sequence>
<dbReference type="AlphaFoldDB" id="A0A9W9H5L3"/>
<keyword evidence="2" id="KW-1185">Reference proteome</keyword>
<comment type="caution">
    <text evidence="1">The sequence shown here is derived from an EMBL/GenBank/DDBJ whole genome shotgun (WGS) entry which is preliminary data.</text>
</comment>